<evidence type="ECO:0000313" key="1">
    <source>
        <dbReference type="EMBL" id="HFI90999.1"/>
    </source>
</evidence>
<accession>A0A7V2ZJ58</accession>
<dbReference type="Gene3D" id="2.160.20.10">
    <property type="entry name" value="Single-stranded right-handed beta-helix, Pectin lyase-like"/>
    <property type="match status" value="1"/>
</dbReference>
<proteinExistence type="predicted"/>
<dbReference type="NCBIfam" id="TIGR03804">
    <property type="entry name" value="para_beta_helix"/>
    <property type="match status" value="1"/>
</dbReference>
<dbReference type="AlphaFoldDB" id="A0A7V2ZJ58"/>
<dbReference type="EMBL" id="DSUJ01000008">
    <property type="protein sequence ID" value="HFI90999.1"/>
    <property type="molecule type" value="Genomic_DNA"/>
</dbReference>
<gene>
    <name evidence="1" type="ORF">ENS31_05620</name>
</gene>
<dbReference type="InterPro" id="IPR012334">
    <property type="entry name" value="Pectin_lyas_fold"/>
</dbReference>
<reference evidence="1" key="1">
    <citation type="journal article" date="2020" name="mSystems">
        <title>Genome- and Community-Level Interaction Insights into Carbon Utilization and Element Cycling Functions of Hydrothermarchaeota in Hydrothermal Sediment.</title>
        <authorList>
            <person name="Zhou Z."/>
            <person name="Liu Y."/>
            <person name="Xu W."/>
            <person name="Pan J."/>
            <person name="Luo Z.H."/>
            <person name="Li M."/>
        </authorList>
    </citation>
    <scope>NUCLEOTIDE SEQUENCE [LARGE SCALE GENOMIC DNA]</scope>
    <source>
        <strain evidence="1">SpSt-479</strain>
    </source>
</reference>
<dbReference type="SUPFAM" id="SSF51126">
    <property type="entry name" value="Pectin lyase-like"/>
    <property type="match status" value="1"/>
</dbReference>
<dbReference type="InterPro" id="IPR022441">
    <property type="entry name" value="Para_beta_helix_rpt-2"/>
</dbReference>
<dbReference type="PANTHER" id="PTHR11319">
    <property type="entry name" value="G PROTEIN-COUPLED RECEPTOR-RELATED"/>
    <property type="match status" value="1"/>
</dbReference>
<comment type="caution">
    <text evidence="1">The sequence shown here is derived from an EMBL/GenBank/DDBJ whole genome shotgun (WGS) entry which is preliminary data.</text>
</comment>
<protein>
    <submittedName>
        <fullName evidence="1">Right-handed parallel beta-helix repeat-containing protein</fullName>
    </submittedName>
</protein>
<dbReference type="InterPro" id="IPR011050">
    <property type="entry name" value="Pectin_lyase_fold/virulence"/>
</dbReference>
<organism evidence="1">
    <name type="scientific">Ignavibacterium album</name>
    <dbReference type="NCBI Taxonomy" id="591197"/>
    <lineage>
        <taxon>Bacteria</taxon>
        <taxon>Pseudomonadati</taxon>
        <taxon>Ignavibacteriota</taxon>
        <taxon>Ignavibacteria</taxon>
        <taxon>Ignavibacteriales</taxon>
        <taxon>Ignavibacteriaceae</taxon>
        <taxon>Ignavibacterium</taxon>
    </lineage>
</organism>
<dbReference type="PROSITE" id="PS51257">
    <property type="entry name" value="PROKAR_LIPOPROTEIN"/>
    <property type="match status" value="1"/>
</dbReference>
<dbReference type="PANTHER" id="PTHR11319:SF35">
    <property type="entry name" value="OUTER MEMBRANE PROTEIN PMPC-RELATED"/>
    <property type="match status" value="1"/>
</dbReference>
<sequence length="329" mass="37041">MKYIKPESFFGNKIILYLTLVIFSFVGCVERQNFDDSGGAPPITGLFTEIGGRISGKLFRADSPYLVKEDLIIESSDTLIIEPNVEVYFDDGKKLVVKGTLLAKGTRYRPILFTAYNNNWEGIKFLYSNRNSVIQFCIIEKILFEKQDGTGYSAISFLESYCELKNNYIIDNKSRIGGAIGLRNSTVTIHNNILARNSSQYQGGAIHSINSNLTVINCVLYKNTSSLDGAGIYIDNSVRTEIQNNIFYKNVSQTGKYHFFYASSDSSNLIEQYNFFGDEDNDPMFLFEDDFRLYYMSPCKDAGNPDPIYNDVDGSRNDQGAYGGPFGGW</sequence>
<name>A0A7V2ZJ58_9BACT</name>